<evidence type="ECO:0000313" key="2">
    <source>
        <dbReference type="Proteomes" id="UP001301958"/>
    </source>
</evidence>
<dbReference type="Proteomes" id="UP001301958">
    <property type="component" value="Unassembled WGS sequence"/>
</dbReference>
<comment type="caution">
    <text evidence="1">The sequence shown here is derived from an EMBL/GenBank/DDBJ whole genome shotgun (WGS) entry which is preliminary data.</text>
</comment>
<protein>
    <submittedName>
        <fullName evidence="1">Uncharacterized protein</fullName>
    </submittedName>
</protein>
<accession>A0AAN7BW95</accession>
<name>A0AAN7BW95_9PEZI</name>
<organism evidence="1 2">
    <name type="scientific">Podospora fimiseda</name>
    <dbReference type="NCBI Taxonomy" id="252190"/>
    <lineage>
        <taxon>Eukaryota</taxon>
        <taxon>Fungi</taxon>
        <taxon>Dikarya</taxon>
        <taxon>Ascomycota</taxon>
        <taxon>Pezizomycotina</taxon>
        <taxon>Sordariomycetes</taxon>
        <taxon>Sordariomycetidae</taxon>
        <taxon>Sordariales</taxon>
        <taxon>Podosporaceae</taxon>
        <taxon>Podospora</taxon>
    </lineage>
</organism>
<gene>
    <name evidence="1" type="ORF">QBC38DRAFT_467905</name>
</gene>
<proteinExistence type="predicted"/>
<reference evidence="1" key="1">
    <citation type="journal article" date="2023" name="Mol. Phylogenet. Evol.">
        <title>Genome-scale phylogeny and comparative genomics of the fungal order Sordariales.</title>
        <authorList>
            <person name="Hensen N."/>
            <person name="Bonometti L."/>
            <person name="Westerberg I."/>
            <person name="Brannstrom I.O."/>
            <person name="Guillou S."/>
            <person name="Cros-Aarteil S."/>
            <person name="Calhoun S."/>
            <person name="Haridas S."/>
            <person name="Kuo A."/>
            <person name="Mondo S."/>
            <person name="Pangilinan J."/>
            <person name="Riley R."/>
            <person name="LaButti K."/>
            <person name="Andreopoulos B."/>
            <person name="Lipzen A."/>
            <person name="Chen C."/>
            <person name="Yan M."/>
            <person name="Daum C."/>
            <person name="Ng V."/>
            <person name="Clum A."/>
            <person name="Steindorff A."/>
            <person name="Ohm R.A."/>
            <person name="Martin F."/>
            <person name="Silar P."/>
            <person name="Natvig D.O."/>
            <person name="Lalanne C."/>
            <person name="Gautier V."/>
            <person name="Ament-Velasquez S.L."/>
            <person name="Kruys A."/>
            <person name="Hutchinson M.I."/>
            <person name="Powell A.J."/>
            <person name="Barry K."/>
            <person name="Miller A.N."/>
            <person name="Grigoriev I.V."/>
            <person name="Debuchy R."/>
            <person name="Gladieux P."/>
            <person name="Hiltunen Thoren M."/>
            <person name="Johannesson H."/>
        </authorList>
    </citation>
    <scope>NUCLEOTIDE SEQUENCE</scope>
    <source>
        <strain evidence="1">CBS 990.96</strain>
    </source>
</reference>
<dbReference type="AlphaFoldDB" id="A0AAN7BW95"/>
<dbReference type="EMBL" id="MU865296">
    <property type="protein sequence ID" value="KAK4230803.1"/>
    <property type="molecule type" value="Genomic_DNA"/>
</dbReference>
<keyword evidence="2" id="KW-1185">Reference proteome</keyword>
<evidence type="ECO:0000313" key="1">
    <source>
        <dbReference type="EMBL" id="KAK4230803.1"/>
    </source>
</evidence>
<reference evidence="1" key="2">
    <citation type="submission" date="2023-05" db="EMBL/GenBank/DDBJ databases">
        <authorList>
            <consortium name="Lawrence Berkeley National Laboratory"/>
            <person name="Steindorff A."/>
            <person name="Hensen N."/>
            <person name="Bonometti L."/>
            <person name="Westerberg I."/>
            <person name="Brannstrom I.O."/>
            <person name="Guillou S."/>
            <person name="Cros-Aarteil S."/>
            <person name="Calhoun S."/>
            <person name="Haridas S."/>
            <person name="Kuo A."/>
            <person name="Mondo S."/>
            <person name="Pangilinan J."/>
            <person name="Riley R."/>
            <person name="Labutti K."/>
            <person name="Andreopoulos B."/>
            <person name="Lipzen A."/>
            <person name="Chen C."/>
            <person name="Yanf M."/>
            <person name="Daum C."/>
            <person name="Ng V."/>
            <person name="Clum A."/>
            <person name="Ohm R."/>
            <person name="Martin F."/>
            <person name="Silar P."/>
            <person name="Natvig D."/>
            <person name="Lalanne C."/>
            <person name="Gautier V."/>
            <person name="Ament-Velasquez S.L."/>
            <person name="Kruys A."/>
            <person name="Hutchinson M.I."/>
            <person name="Powell A.J."/>
            <person name="Barry K."/>
            <person name="Miller A.N."/>
            <person name="Grigoriev I.V."/>
            <person name="Debuchy R."/>
            <person name="Gladieux P."/>
            <person name="Thoren M.H."/>
            <person name="Johannesson H."/>
        </authorList>
    </citation>
    <scope>NUCLEOTIDE SEQUENCE</scope>
    <source>
        <strain evidence="1">CBS 990.96</strain>
    </source>
</reference>
<sequence length="305" mass="34753">MEIDGVIHKFRYVDRMTLPKTDGLVRQAISLIKTQEDFNNVPRILEGLQHANRQLNPTHLNKIIRKAVTAERLDVIIQTVRAAKRTGFKLDRAELINELLVAIQWRAIHHGFEKKRTQHALKQTEDLIALLEDNKSLHHSKEGALKRPFYQDPLVLAARLHMAAAYAVHHQGGKDKDGKVTKYAEELYFHWKKGGVLDLYSAEAYRDRSKVRYLLDRNNFLYHISPVLNGLNLAAQVVDAGLAMHLRDTADAVDTEVGDAFYSKERKQGGRGESMYNWIFNYEATKEAELKAQAEEAAEEAESTA</sequence>